<evidence type="ECO:0000256" key="4">
    <source>
        <dbReference type="PIRSR" id="PIRSR000451-1"/>
    </source>
</evidence>
<sequence length="365" mass="39505">MPSTTRHDPAPSPSLSAVGRALPPHYASQEQLIAALRDLWATKHYNLERLEDLHRNVQVGGRHLALPLEEYPALATFQQRNDAWIRVATELSEKVAREALSRAGLTPKDVDHVFFVTVTGIATPSVDARLVNRMGLREDVKRTPIFGLGCVAGAAGLARAADYLRAFPKQTALLIATELCSLTLQREDLSIPNIIASGLFGDGAACVVLRGAEAPVSGASTGPRVVGSRSVFYPDTERVMGWDVVDTGFKVVLSAKVPQLVKEHIRGNVEGFLAEHGLNRKDVKHWVAHTGGPKVLEGFESALELEPGALERSWKSLRQVGNLSSASVLFVLGETLEEVDAKPGDWGVVMAMGPGFCAEMVLVRW</sequence>
<feature type="region of interest" description="Disordered" evidence="5">
    <location>
        <begin position="1"/>
        <end position="20"/>
    </location>
</feature>
<protein>
    <submittedName>
        <fullName evidence="8">Chalcone/stilbene synthase family protein</fullName>
    </submittedName>
</protein>
<feature type="domain" description="Chalcone/stilbene synthase N-terminal" evidence="6">
    <location>
        <begin position="15"/>
        <end position="209"/>
    </location>
</feature>
<comment type="similarity">
    <text evidence="1">Belongs to the thiolase-like superfamily. Chalcone/stilbene synthases family.</text>
</comment>
<name>H8MIM1_CORCM</name>
<dbReference type="eggNOG" id="COG3424">
    <property type="taxonomic scope" value="Bacteria"/>
</dbReference>
<dbReference type="GO" id="GO:0016747">
    <property type="term" value="F:acyltransferase activity, transferring groups other than amino-acyl groups"/>
    <property type="evidence" value="ECO:0007669"/>
    <property type="project" value="InterPro"/>
</dbReference>
<dbReference type="InterPro" id="IPR001099">
    <property type="entry name" value="Chalcone/stilbene_synt_N"/>
</dbReference>
<dbReference type="FunFam" id="3.40.47.10:FF:000014">
    <property type="entry name" value="Chalcone synthase 1"/>
    <property type="match status" value="1"/>
</dbReference>
<evidence type="ECO:0000256" key="1">
    <source>
        <dbReference type="ARBA" id="ARBA00005531"/>
    </source>
</evidence>
<dbReference type="HOGENOM" id="CLU_034992_0_1_7"/>
<evidence type="ECO:0000259" key="7">
    <source>
        <dbReference type="Pfam" id="PF02797"/>
    </source>
</evidence>
<evidence type="ECO:0000313" key="9">
    <source>
        <dbReference type="Proteomes" id="UP000007587"/>
    </source>
</evidence>
<dbReference type="InParanoid" id="H8MIM1"/>
<evidence type="ECO:0000313" key="8">
    <source>
        <dbReference type="EMBL" id="AFE09912.1"/>
    </source>
</evidence>
<dbReference type="PANTHER" id="PTHR11877">
    <property type="entry name" value="HYDROXYMETHYLGLUTARYL-COA SYNTHASE"/>
    <property type="match status" value="1"/>
</dbReference>
<reference evidence="9" key="2">
    <citation type="submission" date="2012-03" db="EMBL/GenBank/DDBJ databases">
        <title>Genome sequence of the fruiting myxobacterium Corallococcus coralloides DSM 2259.</title>
        <authorList>
            <person name="Huntley S."/>
            <person name="Zhang Y."/>
            <person name="Treuner-Lange A."/>
            <person name="Sensen C.W."/>
            <person name="Sogaard-Andersen L."/>
        </authorList>
    </citation>
    <scope>NUCLEOTIDE SEQUENCE [LARGE SCALE GENOMIC DNA]</scope>
    <source>
        <strain evidence="9">ATCC 25202 / DSM 2259 / NBRC 100086 / M2</strain>
    </source>
</reference>
<evidence type="ECO:0000256" key="3">
    <source>
        <dbReference type="ARBA" id="ARBA00023315"/>
    </source>
</evidence>
<dbReference type="SUPFAM" id="SSF53901">
    <property type="entry name" value="Thiolase-like"/>
    <property type="match status" value="1"/>
</dbReference>
<dbReference type="GO" id="GO:0030639">
    <property type="term" value="P:polyketide biosynthetic process"/>
    <property type="evidence" value="ECO:0007669"/>
    <property type="project" value="TreeGrafter"/>
</dbReference>
<feature type="domain" description="Chalcone/stilbene synthase C-terminal" evidence="7">
    <location>
        <begin position="229"/>
        <end position="364"/>
    </location>
</feature>
<dbReference type="PANTHER" id="PTHR11877:SF99">
    <property type="entry name" value="1,3,6,8-TETRAHYDROXYNAPHTHALENE SYNTHASE"/>
    <property type="match status" value="1"/>
</dbReference>
<dbReference type="Pfam" id="PF02797">
    <property type="entry name" value="Chal_sti_synt_C"/>
    <property type="match status" value="1"/>
</dbReference>
<dbReference type="Gene3D" id="3.40.47.10">
    <property type="match status" value="2"/>
</dbReference>
<dbReference type="InterPro" id="IPR011141">
    <property type="entry name" value="Polyketide_synthase_type-III"/>
</dbReference>
<evidence type="ECO:0000259" key="6">
    <source>
        <dbReference type="Pfam" id="PF00195"/>
    </source>
</evidence>
<dbReference type="RefSeq" id="WP_014399992.1">
    <property type="nucleotide sequence ID" value="NC_017030.1"/>
</dbReference>
<dbReference type="Proteomes" id="UP000007587">
    <property type="component" value="Chromosome"/>
</dbReference>
<dbReference type="EMBL" id="CP003389">
    <property type="protein sequence ID" value="AFE09912.1"/>
    <property type="molecule type" value="Genomic_DNA"/>
</dbReference>
<gene>
    <name evidence="8" type="primary">pks11</name>
    <name evidence="8" type="ordered locus">COCOR_07209</name>
</gene>
<dbReference type="PIRSF" id="PIRSF000451">
    <property type="entry name" value="PKS_III"/>
    <property type="match status" value="1"/>
</dbReference>
<reference evidence="8 9" key="1">
    <citation type="journal article" date="2012" name="J. Bacteriol.">
        <title>Complete Genome Sequence of the Fruiting Myxobacterium Corallococcus coralloides DSM 2259.</title>
        <authorList>
            <person name="Huntley S."/>
            <person name="Zhang Y."/>
            <person name="Treuner-Lange A."/>
            <person name="Kneip S."/>
            <person name="Sensen C.W."/>
            <person name="Sogaard-Andersen L."/>
        </authorList>
    </citation>
    <scope>NUCLEOTIDE SEQUENCE [LARGE SCALE GENOMIC DNA]</scope>
    <source>
        <strain evidence="9">ATCC 25202 / DSM 2259 / NBRC 100086 / M2</strain>
    </source>
</reference>
<accession>H8MIM1</accession>
<evidence type="ECO:0000256" key="5">
    <source>
        <dbReference type="SAM" id="MobiDB-lite"/>
    </source>
</evidence>
<evidence type="ECO:0000256" key="2">
    <source>
        <dbReference type="ARBA" id="ARBA00022679"/>
    </source>
</evidence>
<feature type="active site" description="Acyl-thioester intermediate" evidence="4">
    <location>
        <position position="150"/>
    </location>
</feature>
<dbReference type="KEGG" id="ccx:COCOR_07209"/>
<dbReference type="AlphaFoldDB" id="H8MIM1"/>
<dbReference type="FunCoup" id="H8MIM1">
    <property type="interactions" value="13"/>
</dbReference>
<keyword evidence="9" id="KW-1185">Reference proteome</keyword>
<dbReference type="CDD" id="cd00831">
    <property type="entry name" value="CHS_like"/>
    <property type="match status" value="1"/>
</dbReference>
<keyword evidence="2" id="KW-0808">Transferase</keyword>
<proteinExistence type="inferred from homology"/>
<dbReference type="STRING" id="1144275.COCOR_07209"/>
<dbReference type="InterPro" id="IPR016039">
    <property type="entry name" value="Thiolase-like"/>
</dbReference>
<dbReference type="InterPro" id="IPR012328">
    <property type="entry name" value="Chalcone/stilbene_synt_C"/>
</dbReference>
<organism evidence="8 9">
    <name type="scientific">Corallococcus coralloides (strain ATCC 25202 / DSM 2259 / NBRC 100086 / M2)</name>
    <name type="common">Myxococcus coralloides</name>
    <dbReference type="NCBI Taxonomy" id="1144275"/>
    <lineage>
        <taxon>Bacteria</taxon>
        <taxon>Pseudomonadati</taxon>
        <taxon>Myxococcota</taxon>
        <taxon>Myxococcia</taxon>
        <taxon>Myxococcales</taxon>
        <taxon>Cystobacterineae</taxon>
        <taxon>Myxococcaceae</taxon>
        <taxon>Corallococcus</taxon>
    </lineage>
</organism>
<dbReference type="OrthoDB" id="9786288at2"/>
<keyword evidence="3" id="KW-0012">Acyltransferase</keyword>
<dbReference type="Pfam" id="PF00195">
    <property type="entry name" value="Chal_sti_synt_N"/>
    <property type="match status" value="1"/>
</dbReference>